<evidence type="ECO:0000256" key="5">
    <source>
        <dbReference type="ARBA" id="ARBA00023002"/>
    </source>
</evidence>
<evidence type="ECO:0000256" key="4">
    <source>
        <dbReference type="ARBA" id="ARBA00022827"/>
    </source>
</evidence>
<dbReference type="PANTHER" id="PTHR42784:SF1">
    <property type="entry name" value="PYRANOSE 2-OXIDASE"/>
    <property type="match status" value="1"/>
</dbReference>
<comment type="caution">
    <text evidence="7">The sequence shown here is derived from an EMBL/GenBank/DDBJ whole genome shotgun (WGS) entry which is preliminary data.</text>
</comment>
<gene>
    <name evidence="7" type="ORF">Ari01nite_72420</name>
</gene>
<dbReference type="InterPro" id="IPR007867">
    <property type="entry name" value="GMC_OxRtase_C"/>
</dbReference>
<dbReference type="GO" id="GO:0016614">
    <property type="term" value="F:oxidoreductase activity, acting on CH-OH group of donors"/>
    <property type="evidence" value="ECO:0007669"/>
    <property type="project" value="InterPro"/>
</dbReference>
<accession>A0A919K6P7</accession>
<evidence type="ECO:0000313" key="7">
    <source>
        <dbReference type="EMBL" id="GIE99777.1"/>
    </source>
</evidence>
<dbReference type="Proteomes" id="UP000636960">
    <property type="component" value="Unassembled WGS sequence"/>
</dbReference>
<dbReference type="Gene3D" id="3.50.50.60">
    <property type="entry name" value="FAD/NAD(P)-binding domain"/>
    <property type="match status" value="2"/>
</dbReference>
<dbReference type="SUPFAM" id="SSF51905">
    <property type="entry name" value="FAD/NAD(P)-binding domain"/>
    <property type="match status" value="1"/>
</dbReference>
<reference evidence="7" key="1">
    <citation type="submission" date="2021-01" db="EMBL/GenBank/DDBJ databases">
        <title>Whole genome shotgun sequence of Actinoplanes rishiriensis NBRC 108556.</title>
        <authorList>
            <person name="Komaki H."/>
            <person name="Tamura T."/>
        </authorList>
    </citation>
    <scope>NUCLEOTIDE SEQUENCE</scope>
    <source>
        <strain evidence="7">NBRC 108556</strain>
    </source>
</reference>
<keyword evidence="4" id="KW-0274">FAD</keyword>
<dbReference type="EMBL" id="BOMV01000077">
    <property type="protein sequence ID" value="GIE99777.1"/>
    <property type="molecule type" value="Genomic_DNA"/>
</dbReference>
<protein>
    <recommendedName>
        <fullName evidence="6">Glucose-methanol-choline oxidoreductase C-terminal domain-containing protein</fullName>
    </recommendedName>
</protein>
<name>A0A919K6P7_9ACTN</name>
<keyword evidence="5" id="KW-0560">Oxidoreductase</keyword>
<proteinExistence type="inferred from homology"/>
<comment type="cofactor">
    <cofactor evidence="1">
        <name>FAD</name>
        <dbReference type="ChEBI" id="CHEBI:57692"/>
    </cofactor>
</comment>
<dbReference type="Pfam" id="PF05199">
    <property type="entry name" value="GMC_oxred_C"/>
    <property type="match status" value="1"/>
</dbReference>
<dbReference type="RefSeq" id="WP_203786759.1">
    <property type="nucleotide sequence ID" value="NZ_BOMV01000077.1"/>
</dbReference>
<feature type="domain" description="Glucose-methanol-choline oxidoreductase C-terminal" evidence="6">
    <location>
        <begin position="391"/>
        <end position="501"/>
    </location>
</feature>
<dbReference type="PANTHER" id="PTHR42784">
    <property type="entry name" value="PYRANOSE 2-OXIDASE"/>
    <property type="match status" value="1"/>
</dbReference>
<keyword evidence="8" id="KW-1185">Reference proteome</keyword>
<evidence type="ECO:0000256" key="1">
    <source>
        <dbReference type="ARBA" id="ARBA00001974"/>
    </source>
</evidence>
<dbReference type="InterPro" id="IPR051473">
    <property type="entry name" value="P2Ox-like"/>
</dbReference>
<evidence type="ECO:0000259" key="6">
    <source>
        <dbReference type="Pfam" id="PF05199"/>
    </source>
</evidence>
<evidence type="ECO:0000256" key="2">
    <source>
        <dbReference type="ARBA" id="ARBA00010790"/>
    </source>
</evidence>
<comment type="similarity">
    <text evidence="2">Belongs to the GMC oxidoreductase family.</text>
</comment>
<evidence type="ECO:0000256" key="3">
    <source>
        <dbReference type="ARBA" id="ARBA00022630"/>
    </source>
</evidence>
<dbReference type="AlphaFoldDB" id="A0A919K6P7"/>
<keyword evidence="3" id="KW-0285">Flavoprotein</keyword>
<evidence type="ECO:0000313" key="8">
    <source>
        <dbReference type="Proteomes" id="UP000636960"/>
    </source>
</evidence>
<sequence length="525" mass="56333">MAPEFEPDQALLSTMADVAGRRFDHVIVGGGCVGTVLAASLLDRDPHARVLILEQGPWLLGEHVQDLAPQTQALMDTAIATPWRTAGDLFLAAQIPHLGGRALFWSGWTPQPRPDQLRAWPAPVVRELGSYWAEAREVLGVHTAAYGPLHDMVRARIRRALPGCPGLETPASPEQLDALLASAMRPRTAGRSRFSPVPVLVGLLRAHPDRFAVVAECPVEGFRLAGTEAGAEAVAVRTAHGDLPLDGARLLLANGTVESTRLVLDALPAERRPLAGRNLNGHVGSWFACRVPRSAFPGLPEGHVLGAYYLDGGIPERQFHLQLIASATTDAARDHDRIYRSVPELSGADIMAQLAADEHVVFLVRGLGEISTDGPAESPVAVRLGADGTTEVDLRLDPADRRMWDALDACQDALLAGLFDGEQLEYWSSEEQRWTAGPPAARRQPFLMHEAGTLWMGESPDDSVTDLHGRPHGVTNVHVATAAAFPTEGSWNPTLTMVAMAVRLAAHLAAEATCPPARPLVTAAR</sequence>
<organism evidence="7 8">
    <name type="scientific">Paractinoplanes rishiriensis</name>
    <dbReference type="NCBI Taxonomy" id="1050105"/>
    <lineage>
        <taxon>Bacteria</taxon>
        <taxon>Bacillati</taxon>
        <taxon>Actinomycetota</taxon>
        <taxon>Actinomycetes</taxon>
        <taxon>Micromonosporales</taxon>
        <taxon>Micromonosporaceae</taxon>
        <taxon>Paractinoplanes</taxon>
    </lineage>
</organism>
<dbReference type="InterPro" id="IPR036188">
    <property type="entry name" value="FAD/NAD-bd_sf"/>
</dbReference>